<proteinExistence type="predicted"/>
<reference evidence="1 2" key="1">
    <citation type="submission" date="2020-10" db="EMBL/GenBank/DDBJ databases">
        <title>Plant Genome Project.</title>
        <authorList>
            <person name="Zhang R.-G."/>
        </authorList>
    </citation>
    <scope>NUCLEOTIDE SEQUENCE [LARGE SCALE GENOMIC DNA]</scope>
    <source>
        <strain evidence="1">FAFU-HL-1</strain>
        <tissue evidence="1">Leaf</tissue>
    </source>
</reference>
<sequence length="230" mass="25769">MNWGLSSGLLHGGIDAANMLIELGYRQRKLAYSSISKETAAAEVAGAYSEIAMQYETSDRFETAISLLKRTLYMLVKLPQEQHSEESSAIIGWLLLLNKALVPYTLELDISRTIWELHIWNWIDHSERTDVCSCYHTDSIDACQNLSKAFGARGSFAEAGTHGMMHGRWTISIALKPNVNAIQVKCMAAVWKNSKHVLFLELIQTDHTATAAPLPTFFSPVLKCRYLANY</sequence>
<evidence type="ECO:0000313" key="2">
    <source>
        <dbReference type="Proteomes" id="UP000657918"/>
    </source>
</evidence>
<dbReference type="PANTHER" id="PTHR47459">
    <property type="entry name" value="KINESIN LIGHT CHAIN-RELATED"/>
    <property type="match status" value="1"/>
</dbReference>
<dbReference type="PANTHER" id="PTHR47459:SF1">
    <property type="entry name" value="KINESIN LIGHT CHAIN-RELATED"/>
    <property type="match status" value="1"/>
</dbReference>
<protein>
    <submittedName>
        <fullName evidence="1">Uncharacterized protein</fullName>
    </submittedName>
</protein>
<comment type="caution">
    <text evidence="1">The sequence shown here is derived from an EMBL/GenBank/DDBJ whole genome shotgun (WGS) entry which is preliminary data.</text>
</comment>
<evidence type="ECO:0000313" key="1">
    <source>
        <dbReference type="EMBL" id="KAF9686855.1"/>
    </source>
</evidence>
<accession>A0A835N5W7</accession>
<dbReference type="EMBL" id="JADGMS010000002">
    <property type="protein sequence ID" value="KAF9686855.1"/>
    <property type="molecule type" value="Genomic_DNA"/>
</dbReference>
<name>A0A835N5W7_9ROSI</name>
<dbReference type="AlphaFoldDB" id="A0A835N5W7"/>
<organism evidence="1 2">
    <name type="scientific">Salix dunnii</name>
    <dbReference type="NCBI Taxonomy" id="1413687"/>
    <lineage>
        <taxon>Eukaryota</taxon>
        <taxon>Viridiplantae</taxon>
        <taxon>Streptophyta</taxon>
        <taxon>Embryophyta</taxon>
        <taxon>Tracheophyta</taxon>
        <taxon>Spermatophyta</taxon>
        <taxon>Magnoliopsida</taxon>
        <taxon>eudicotyledons</taxon>
        <taxon>Gunneridae</taxon>
        <taxon>Pentapetalae</taxon>
        <taxon>rosids</taxon>
        <taxon>fabids</taxon>
        <taxon>Malpighiales</taxon>
        <taxon>Salicaceae</taxon>
        <taxon>Saliceae</taxon>
        <taxon>Salix</taxon>
    </lineage>
</organism>
<gene>
    <name evidence="1" type="ORF">SADUNF_Sadunf02G0033000</name>
</gene>
<keyword evidence="2" id="KW-1185">Reference proteome</keyword>
<dbReference type="Proteomes" id="UP000657918">
    <property type="component" value="Unassembled WGS sequence"/>
</dbReference>
<dbReference type="OrthoDB" id="626167at2759"/>